<evidence type="ECO:0000313" key="1">
    <source>
        <dbReference type="EMBL" id="PTQ68631.1"/>
    </source>
</evidence>
<organism evidence="1 2">
    <name type="scientific">Nitrosomonas oligotropha</name>
    <dbReference type="NCBI Taxonomy" id="42354"/>
    <lineage>
        <taxon>Bacteria</taxon>
        <taxon>Pseudomonadati</taxon>
        <taxon>Pseudomonadota</taxon>
        <taxon>Betaproteobacteria</taxon>
        <taxon>Nitrosomonadales</taxon>
        <taxon>Nitrosomonadaceae</taxon>
        <taxon>Nitrosomonas</taxon>
    </lineage>
</organism>
<comment type="caution">
    <text evidence="1">The sequence shown here is derived from an EMBL/GenBank/DDBJ whole genome shotgun (WGS) entry which is preliminary data.</text>
</comment>
<evidence type="ECO:0000313" key="2">
    <source>
        <dbReference type="Proteomes" id="UP000244128"/>
    </source>
</evidence>
<dbReference type="EMBL" id="QAOI01000037">
    <property type="protein sequence ID" value="PTQ68631.1"/>
    <property type="molecule type" value="Genomic_DNA"/>
</dbReference>
<dbReference type="RefSeq" id="WP_107804379.1">
    <property type="nucleotide sequence ID" value="NZ_QAOI01000037.1"/>
</dbReference>
<dbReference type="AlphaFoldDB" id="A0A2T5HAM9"/>
<gene>
    <name evidence="1" type="ORF">C8R26_13718</name>
</gene>
<protein>
    <submittedName>
        <fullName evidence="1">Uncharacterized protein</fullName>
    </submittedName>
</protein>
<accession>A0A2T5HAM9</accession>
<name>A0A2T5HAM9_9PROT</name>
<reference evidence="1 2" key="1">
    <citation type="submission" date="2018-04" db="EMBL/GenBank/DDBJ databases">
        <title>Active sludge and wastewater microbial communities from Klosterneuburg, Austria.</title>
        <authorList>
            <person name="Wagner M."/>
        </authorList>
    </citation>
    <scope>NUCLEOTIDE SEQUENCE [LARGE SCALE GENOMIC DNA]</scope>
    <source>
        <strain evidence="1 2">Nm49</strain>
    </source>
</reference>
<dbReference type="Proteomes" id="UP000244128">
    <property type="component" value="Unassembled WGS sequence"/>
</dbReference>
<sequence>MADENSTAQDNATPEQLAKQFPCNENPFGVWYDIDGDSLNRWVTNNENGDSISDVASYEIATVIADALRVRHKMINNDCLILDAEQQKGINYALLIGLESFGELERINDEVGKYDLVPSLEKIPESIRPIHPTGANDTISAFAAALRYMQPV</sequence>
<proteinExistence type="predicted"/>